<dbReference type="InParanoid" id="W2RJU4"/>
<dbReference type="InterPro" id="IPR011045">
    <property type="entry name" value="N2O_reductase_N"/>
</dbReference>
<dbReference type="InterPro" id="IPR015943">
    <property type="entry name" value="WD40/YVTN_repeat-like_dom_sf"/>
</dbReference>
<dbReference type="STRING" id="1220924.W2RJU4"/>
<dbReference type="Pfam" id="PF10282">
    <property type="entry name" value="Lactonase"/>
    <property type="match status" value="1"/>
</dbReference>
<dbReference type="eggNOG" id="ENOG502S3WY">
    <property type="taxonomic scope" value="Eukaryota"/>
</dbReference>
<sequence length="407" mass="43522">MASLALATFALCWYHLCTAQTFSDNILVASNNGIIYTIHFWEDGLQYSLSEVNRHAGCGTNPTWLTLESDRLWCLDEGLLSGQASINRFAVSPDGSLTRREGLNISAGPVQSVEIDNGRGLAIACYGGDPPVQGGITTLATTINGSIEGGKFLVLPPLESPGPEPAQTVARPHGIFLDPSDRFLVVPDLGADMIRVFSMQNGSGSIQLENQAKMLAGSGPRHAAFWTHNNATDRLGPAYLYVVSEFVSTITVFRAVYSSTSLALEYTGQTLSTLGNYSNATAVAAAAEIAISPDNRFLIVSNRNDTSFASPSSDSLAVFKICQSDGSLEFQQLARAGGNWPRHFDLSPDGRRMVVALQRDSKIVVLARDIQTGSIGNIIATMDIDSTDADGKEAGLNAAIWMRTPQA</sequence>
<dbReference type="PANTHER" id="PTHR30344">
    <property type="entry name" value="6-PHOSPHOGLUCONOLACTONASE-RELATED"/>
    <property type="match status" value="1"/>
</dbReference>
<feature type="signal peptide" evidence="2">
    <location>
        <begin position="1"/>
        <end position="19"/>
    </location>
</feature>
<organism evidence="3 4">
    <name type="scientific">Cyphellophora europaea (strain CBS 101466)</name>
    <name type="common">Phialophora europaea</name>
    <dbReference type="NCBI Taxonomy" id="1220924"/>
    <lineage>
        <taxon>Eukaryota</taxon>
        <taxon>Fungi</taxon>
        <taxon>Dikarya</taxon>
        <taxon>Ascomycota</taxon>
        <taxon>Pezizomycotina</taxon>
        <taxon>Eurotiomycetes</taxon>
        <taxon>Chaetothyriomycetidae</taxon>
        <taxon>Chaetothyriales</taxon>
        <taxon>Cyphellophoraceae</taxon>
        <taxon>Cyphellophora</taxon>
    </lineage>
</organism>
<dbReference type="AlphaFoldDB" id="W2RJU4"/>
<reference evidence="3 4" key="1">
    <citation type="submission" date="2013-03" db="EMBL/GenBank/DDBJ databases">
        <title>The Genome Sequence of Phialophora europaea CBS 101466.</title>
        <authorList>
            <consortium name="The Broad Institute Genomics Platform"/>
            <person name="Cuomo C."/>
            <person name="de Hoog S."/>
            <person name="Gorbushina A."/>
            <person name="Walker B."/>
            <person name="Young S.K."/>
            <person name="Zeng Q."/>
            <person name="Gargeya S."/>
            <person name="Fitzgerald M."/>
            <person name="Haas B."/>
            <person name="Abouelleil A."/>
            <person name="Allen A.W."/>
            <person name="Alvarado L."/>
            <person name="Arachchi H.M."/>
            <person name="Berlin A.M."/>
            <person name="Chapman S.B."/>
            <person name="Gainer-Dewar J."/>
            <person name="Goldberg J."/>
            <person name="Griggs A."/>
            <person name="Gujja S."/>
            <person name="Hansen M."/>
            <person name="Howarth C."/>
            <person name="Imamovic A."/>
            <person name="Ireland A."/>
            <person name="Larimer J."/>
            <person name="McCowan C."/>
            <person name="Murphy C."/>
            <person name="Pearson M."/>
            <person name="Poon T.W."/>
            <person name="Priest M."/>
            <person name="Roberts A."/>
            <person name="Saif S."/>
            <person name="Shea T."/>
            <person name="Sisk P."/>
            <person name="Sykes S."/>
            <person name="Wortman J."/>
            <person name="Nusbaum C."/>
            <person name="Birren B."/>
        </authorList>
    </citation>
    <scope>NUCLEOTIDE SEQUENCE [LARGE SCALE GENOMIC DNA]</scope>
    <source>
        <strain evidence="3 4">CBS 101466</strain>
    </source>
</reference>
<dbReference type="VEuPathDB" id="FungiDB:HMPREF1541_09035"/>
<dbReference type="GeneID" id="19976374"/>
<dbReference type="Proteomes" id="UP000030752">
    <property type="component" value="Unassembled WGS sequence"/>
</dbReference>
<evidence type="ECO:0008006" key="5">
    <source>
        <dbReference type="Google" id="ProtNLM"/>
    </source>
</evidence>
<dbReference type="OrthoDB" id="9972196at2759"/>
<dbReference type="HOGENOM" id="CLU_038716_0_0_1"/>
<dbReference type="RefSeq" id="XP_008721575.1">
    <property type="nucleotide sequence ID" value="XM_008723353.1"/>
</dbReference>
<dbReference type="Gene3D" id="2.130.10.10">
    <property type="entry name" value="YVTN repeat-like/Quinoprotein amine dehydrogenase"/>
    <property type="match status" value="1"/>
</dbReference>
<dbReference type="EMBL" id="KB822725">
    <property type="protein sequence ID" value="ETN36757.1"/>
    <property type="molecule type" value="Genomic_DNA"/>
</dbReference>
<evidence type="ECO:0000256" key="2">
    <source>
        <dbReference type="SAM" id="SignalP"/>
    </source>
</evidence>
<dbReference type="SUPFAM" id="SSF50974">
    <property type="entry name" value="Nitrous oxide reductase, N-terminal domain"/>
    <property type="match status" value="1"/>
</dbReference>
<gene>
    <name evidence="3" type="ORF">HMPREF1541_09035</name>
</gene>
<evidence type="ECO:0000313" key="3">
    <source>
        <dbReference type="EMBL" id="ETN36757.1"/>
    </source>
</evidence>
<keyword evidence="2" id="KW-0732">Signal</keyword>
<evidence type="ECO:0000313" key="4">
    <source>
        <dbReference type="Proteomes" id="UP000030752"/>
    </source>
</evidence>
<name>W2RJU4_CYPE1</name>
<evidence type="ECO:0000256" key="1">
    <source>
        <dbReference type="ARBA" id="ARBA00005564"/>
    </source>
</evidence>
<keyword evidence="4" id="KW-1185">Reference proteome</keyword>
<dbReference type="GO" id="GO:0017057">
    <property type="term" value="F:6-phosphogluconolactonase activity"/>
    <property type="evidence" value="ECO:0007669"/>
    <property type="project" value="TreeGrafter"/>
</dbReference>
<dbReference type="PANTHER" id="PTHR30344:SF1">
    <property type="entry name" value="6-PHOSPHOGLUCONOLACTONASE"/>
    <property type="match status" value="1"/>
</dbReference>
<protein>
    <recommendedName>
        <fullName evidence="5">6-phosphogluconolactonase</fullName>
    </recommendedName>
</protein>
<dbReference type="InterPro" id="IPR019405">
    <property type="entry name" value="Lactonase_7-beta_prop"/>
</dbReference>
<proteinExistence type="inferred from homology"/>
<comment type="similarity">
    <text evidence="1">Belongs to the cycloisomerase 2 family.</text>
</comment>
<dbReference type="InterPro" id="IPR050282">
    <property type="entry name" value="Cycloisomerase_2"/>
</dbReference>
<accession>W2RJU4</accession>
<feature type="chain" id="PRO_5004824252" description="6-phosphogluconolactonase" evidence="2">
    <location>
        <begin position="20"/>
        <end position="407"/>
    </location>
</feature>